<dbReference type="STRING" id="3076.A0A2P6TGL6"/>
<comment type="similarity">
    <text evidence="1">Belongs to the carotenoid oxygenase family.</text>
</comment>
<evidence type="ECO:0000256" key="2">
    <source>
        <dbReference type="ARBA" id="ARBA00022723"/>
    </source>
</evidence>
<dbReference type="GO" id="GO:0016121">
    <property type="term" value="P:carotene catabolic process"/>
    <property type="evidence" value="ECO:0007669"/>
    <property type="project" value="TreeGrafter"/>
</dbReference>
<protein>
    <submittedName>
        <fullName evidence="6">Apocarotenoid-15,15-oxygenase</fullName>
    </submittedName>
</protein>
<evidence type="ECO:0000256" key="3">
    <source>
        <dbReference type="ARBA" id="ARBA00023004"/>
    </source>
</evidence>
<gene>
    <name evidence="6" type="ORF">C2E21_7741</name>
</gene>
<dbReference type="EMBL" id="LHPG02000017">
    <property type="protein sequence ID" value="PRW33259.1"/>
    <property type="molecule type" value="Genomic_DNA"/>
</dbReference>
<feature type="binding site" evidence="4">
    <location>
        <position position="586"/>
    </location>
    <ligand>
        <name>Fe cation</name>
        <dbReference type="ChEBI" id="CHEBI:24875"/>
        <note>catalytic</note>
    </ligand>
</feature>
<evidence type="ECO:0000256" key="4">
    <source>
        <dbReference type="PIRSR" id="PIRSR604294-1"/>
    </source>
</evidence>
<organism evidence="6 7">
    <name type="scientific">Chlorella sorokiniana</name>
    <name type="common">Freshwater green alga</name>
    <dbReference type="NCBI Taxonomy" id="3076"/>
    <lineage>
        <taxon>Eukaryota</taxon>
        <taxon>Viridiplantae</taxon>
        <taxon>Chlorophyta</taxon>
        <taxon>core chlorophytes</taxon>
        <taxon>Trebouxiophyceae</taxon>
        <taxon>Chlorellales</taxon>
        <taxon>Chlorellaceae</taxon>
        <taxon>Chlorella clade</taxon>
        <taxon>Chlorella</taxon>
    </lineage>
</organism>
<sequence>MALASSTACLPPPASAAAAAGGRGSGVAVAPHAHGLQRCSSSISGPPLQQQRGPRQQRRAAAAAAGRPVAVAAPSALLTTPADRFGQDDWDAFLSGYRSCYHERSYWIDDSMIEGTIPPELEGTLLRNGPGLFEVGGKKIPQPFDGDGLLAIFAFKGGRAFFANRYIRTEGFVKEQQAQRLLYRGAFSVGNPTGGLFYNPFDLSVKGIANTGVVRWGGKLLALYERDLPYEVSAPALRTLGQTVGVPSEAPYFGAHYRVTQAADGSRRLVAFNAAERGADSRINVFEYDEQMRLLHRTEVDLPNAAFGFFHDFLATPTHYIFLESPMSLDLWKMATEYMLGKACIAECIKWDAPNRQTKIHLIPRPGTGGSQGEAGRREFVAPQPFFSFHHANAFETADGKVMLDTVANLDGVDFSANFETGPAYYDDNVGRGTLTRLVIDTKTGAVSQHRLMDRACEFPCVAPAVVGRPHTHMYMVGSRFPGADAWGAPQAVVKASLAPEAGASQPCSTAAVATDVYFPGRRAFAQEPIFVPRPGGTAEDDGWVMTLVYDAEEQRTRLAILDARNLAAGPVASIRLPHALPFGLHGSWTSDYLGPALGQEWAPTEYDIRQGVTKDTA</sequence>
<feature type="region of interest" description="Disordered" evidence="5">
    <location>
        <begin position="38"/>
        <end position="64"/>
    </location>
</feature>
<keyword evidence="2 4" id="KW-0479">Metal-binding</keyword>
<feature type="binding site" evidence="4">
    <location>
        <position position="390"/>
    </location>
    <ligand>
        <name>Fe cation</name>
        <dbReference type="ChEBI" id="CHEBI:24875"/>
        <note>catalytic</note>
    </ligand>
</feature>
<proteinExistence type="inferred from homology"/>
<feature type="binding site" evidence="4">
    <location>
        <position position="256"/>
    </location>
    <ligand>
        <name>Fe cation</name>
        <dbReference type="ChEBI" id="CHEBI:24875"/>
        <note>catalytic</note>
    </ligand>
</feature>
<feature type="binding site" evidence="4">
    <location>
        <position position="311"/>
    </location>
    <ligand>
        <name>Fe cation</name>
        <dbReference type="ChEBI" id="CHEBI:24875"/>
        <note>catalytic</note>
    </ligand>
</feature>
<reference evidence="6 7" key="1">
    <citation type="journal article" date="2018" name="Plant J.">
        <title>Genome sequences of Chlorella sorokiniana UTEX 1602 and Micractinium conductrix SAG 241.80: implications to maltose excretion by a green alga.</title>
        <authorList>
            <person name="Arriola M.B."/>
            <person name="Velmurugan N."/>
            <person name="Zhang Y."/>
            <person name="Plunkett M.H."/>
            <person name="Hondzo H."/>
            <person name="Barney B.M."/>
        </authorList>
    </citation>
    <scope>NUCLEOTIDE SEQUENCE [LARGE SCALE GENOMIC DNA]</scope>
    <source>
        <strain evidence="7">UTEX 1602</strain>
    </source>
</reference>
<dbReference type="AlphaFoldDB" id="A0A2P6TGL6"/>
<comment type="caution">
    <text evidence="6">The sequence shown here is derived from an EMBL/GenBank/DDBJ whole genome shotgun (WGS) entry which is preliminary data.</text>
</comment>
<evidence type="ECO:0000256" key="5">
    <source>
        <dbReference type="SAM" id="MobiDB-lite"/>
    </source>
</evidence>
<dbReference type="PANTHER" id="PTHR10543:SF138">
    <property type="entry name" value="CAROTENOID OXYGENASE"/>
    <property type="match status" value="1"/>
</dbReference>
<name>A0A2P6TGL6_CHLSO</name>
<dbReference type="OrthoDB" id="1069523at2759"/>
<dbReference type="GO" id="GO:0010436">
    <property type="term" value="F:carotenoid dioxygenase activity"/>
    <property type="evidence" value="ECO:0007669"/>
    <property type="project" value="TreeGrafter"/>
</dbReference>
<dbReference type="InterPro" id="IPR004294">
    <property type="entry name" value="Carotenoid_Oase"/>
</dbReference>
<evidence type="ECO:0000313" key="6">
    <source>
        <dbReference type="EMBL" id="PRW33259.1"/>
    </source>
</evidence>
<feature type="compositionally biased region" description="Low complexity" evidence="5">
    <location>
        <begin position="45"/>
        <end position="64"/>
    </location>
</feature>
<keyword evidence="7" id="KW-1185">Reference proteome</keyword>
<dbReference type="Proteomes" id="UP000239899">
    <property type="component" value="Unassembled WGS sequence"/>
</dbReference>
<dbReference type="Pfam" id="PF03055">
    <property type="entry name" value="RPE65"/>
    <property type="match status" value="1"/>
</dbReference>
<dbReference type="PANTHER" id="PTHR10543">
    <property type="entry name" value="BETA-CAROTENE DIOXYGENASE"/>
    <property type="match status" value="1"/>
</dbReference>
<evidence type="ECO:0000256" key="1">
    <source>
        <dbReference type="ARBA" id="ARBA00006787"/>
    </source>
</evidence>
<dbReference type="GO" id="GO:0046872">
    <property type="term" value="F:metal ion binding"/>
    <property type="evidence" value="ECO:0007669"/>
    <property type="project" value="UniProtKB-KW"/>
</dbReference>
<keyword evidence="3 4" id="KW-0408">Iron</keyword>
<accession>A0A2P6TGL6</accession>
<comment type="cofactor">
    <cofactor evidence="4">
        <name>Fe(2+)</name>
        <dbReference type="ChEBI" id="CHEBI:29033"/>
    </cofactor>
    <text evidence="4">Binds 1 Fe(2+) ion per subunit.</text>
</comment>
<evidence type="ECO:0000313" key="7">
    <source>
        <dbReference type="Proteomes" id="UP000239899"/>
    </source>
</evidence>